<proteinExistence type="predicted"/>
<dbReference type="EMBL" id="BMAW01055477">
    <property type="protein sequence ID" value="GFT01057.1"/>
    <property type="molecule type" value="Genomic_DNA"/>
</dbReference>
<comment type="caution">
    <text evidence="1">The sequence shown here is derived from an EMBL/GenBank/DDBJ whole genome shotgun (WGS) entry which is preliminary data.</text>
</comment>
<reference evidence="1" key="1">
    <citation type="submission" date="2020-08" db="EMBL/GenBank/DDBJ databases">
        <title>Multicomponent nature underlies the extraordinary mechanical properties of spider dragline silk.</title>
        <authorList>
            <person name="Kono N."/>
            <person name="Nakamura H."/>
            <person name="Mori M."/>
            <person name="Yoshida Y."/>
            <person name="Ohtoshi R."/>
            <person name="Malay A.D."/>
            <person name="Moran D.A.P."/>
            <person name="Tomita M."/>
            <person name="Numata K."/>
            <person name="Arakawa K."/>
        </authorList>
    </citation>
    <scope>NUCLEOTIDE SEQUENCE</scope>
</reference>
<gene>
    <name evidence="1" type="ORF">NPIL_460711</name>
</gene>
<evidence type="ECO:0000313" key="2">
    <source>
        <dbReference type="Proteomes" id="UP000887013"/>
    </source>
</evidence>
<protein>
    <submittedName>
        <fullName evidence="1">Uncharacterized protein</fullName>
    </submittedName>
</protein>
<keyword evidence="2" id="KW-1185">Reference proteome</keyword>
<organism evidence="1 2">
    <name type="scientific">Nephila pilipes</name>
    <name type="common">Giant wood spider</name>
    <name type="synonym">Nephila maculata</name>
    <dbReference type="NCBI Taxonomy" id="299642"/>
    <lineage>
        <taxon>Eukaryota</taxon>
        <taxon>Metazoa</taxon>
        <taxon>Ecdysozoa</taxon>
        <taxon>Arthropoda</taxon>
        <taxon>Chelicerata</taxon>
        <taxon>Arachnida</taxon>
        <taxon>Araneae</taxon>
        <taxon>Araneomorphae</taxon>
        <taxon>Entelegynae</taxon>
        <taxon>Araneoidea</taxon>
        <taxon>Nephilidae</taxon>
        <taxon>Nephila</taxon>
    </lineage>
</organism>
<dbReference type="Proteomes" id="UP000887013">
    <property type="component" value="Unassembled WGS sequence"/>
</dbReference>
<name>A0A8X6N9H0_NEPPI</name>
<dbReference type="AlphaFoldDB" id="A0A8X6N9H0"/>
<accession>A0A8X6N9H0</accession>
<sequence>MRIVRYNADLMKHLHDNFVRFAQDNEEQIPGNQTLCDEFEDCLEMLSVQYKDALGECLGQYSPNGKGRCTENEQGYESEETRWKIRDCLTCQVQQEQLKDAERTQMDKYMKCVKDLGEKCPRDN</sequence>
<evidence type="ECO:0000313" key="1">
    <source>
        <dbReference type="EMBL" id="GFT01057.1"/>
    </source>
</evidence>